<dbReference type="EMBL" id="CP002364">
    <property type="protein sequence ID" value="ADW17404.1"/>
    <property type="molecule type" value="Genomic_DNA"/>
</dbReference>
<keyword evidence="6 7" id="KW-0472">Membrane</keyword>
<dbReference type="AlphaFoldDB" id="A0A7U3YL63"/>
<evidence type="ECO:0000256" key="2">
    <source>
        <dbReference type="ARBA" id="ARBA00022475"/>
    </source>
</evidence>
<evidence type="ECO:0000256" key="3">
    <source>
        <dbReference type="ARBA" id="ARBA00022519"/>
    </source>
</evidence>
<keyword evidence="2" id="KW-1003">Cell membrane</keyword>
<protein>
    <submittedName>
        <fullName evidence="9">Mammalian cell entry related domain protein</fullName>
    </submittedName>
</protein>
<dbReference type="PANTHER" id="PTHR30462">
    <property type="entry name" value="INTERMEMBRANE TRANSPORT PROTEIN PQIB-RELATED"/>
    <property type="match status" value="1"/>
</dbReference>
<evidence type="ECO:0000313" key="9">
    <source>
        <dbReference type="EMBL" id="ADW17404.1"/>
    </source>
</evidence>
<dbReference type="GO" id="GO:0005886">
    <property type="term" value="C:plasma membrane"/>
    <property type="evidence" value="ECO:0007669"/>
    <property type="project" value="UniProtKB-SubCell"/>
</dbReference>
<evidence type="ECO:0000259" key="8">
    <source>
        <dbReference type="Pfam" id="PF02470"/>
    </source>
</evidence>
<proteinExistence type="predicted"/>
<evidence type="ECO:0000313" key="10">
    <source>
        <dbReference type="Proteomes" id="UP000006365"/>
    </source>
</evidence>
<comment type="subcellular location">
    <subcellularLocation>
        <location evidence="1">Cell inner membrane</location>
    </subcellularLocation>
</comment>
<dbReference type="Pfam" id="PF02470">
    <property type="entry name" value="MlaD"/>
    <property type="match status" value="3"/>
</dbReference>
<dbReference type="InterPro" id="IPR051800">
    <property type="entry name" value="PqiA-PqiB_transport"/>
</dbReference>
<accession>A0A7U3YL63</accession>
<keyword evidence="5 7" id="KW-1133">Transmembrane helix</keyword>
<keyword evidence="4 7" id="KW-0812">Transmembrane</keyword>
<keyword evidence="10" id="KW-1185">Reference proteome</keyword>
<keyword evidence="3" id="KW-0997">Cell inner membrane</keyword>
<evidence type="ECO:0000256" key="1">
    <source>
        <dbReference type="ARBA" id="ARBA00004533"/>
    </source>
</evidence>
<feature type="domain" description="Mce/MlaD" evidence="8">
    <location>
        <begin position="293"/>
        <end position="396"/>
    </location>
</feature>
<reference evidence="9 10" key="1">
    <citation type="journal article" date="2011" name="Stand. Genomic Sci.">
        <title>Complete genome sequence of Desulfobulbus propionicus type strain (1pr3).</title>
        <authorList>
            <person name="Pagani I."/>
            <person name="Lapidus A."/>
            <person name="Nolan M."/>
            <person name="Lucas S."/>
            <person name="Hammon N."/>
            <person name="Deshpande S."/>
            <person name="Cheng J.F."/>
            <person name="Chertkov O."/>
            <person name="Davenport K."/>
            <person name="Tapia R."/>
            <person name="Han C."/>
            <person name="Goodwin L."/>
            <person name="Pitluck S."/>
            <person name="Liolios K."/>
            <person name="Mavromatis K."/>
            <person name="Ivanova N."/>
            <person name="Mikhailova N."/>
            <person name="Pati A."/>
            <person name="Chen A."/>
            <person name="Palaniappan K."/>
            <person name="Land M."/>
            <person name="Hauser L."/>
            <person name="Chang Y.J."/>
            <person name="Jeffries C.D."/>
            <person name="Detter J.C."/>
            <person name="Brambilla E."/>
            <person name="Kannan K.P."/>
            <person name="Djao O.D."/>
            <person name="Rohde M."/>
            <person name="Pukall R."/>
            <person name="Spring S."/>
            <person name="Goker M."/>
            <person name="Sikorski J."/>
            <person name="Woyke T."/>
            <person name="Bristow J."/>
            <person name="Eisen J.A."/>
            <person name="Markowitz V."/>
            <person name="Hugenholtz P."/>
            <person name="Kyrpides N.C."/>
            <person name="Klenk H.P."/>
        </authorList>
    </citation>
    <scope>NUCLEOTIDE SEQUENCE [LARGE SCALE GENOMIC DNA]</scope>
    <source>
        <strain evidence="10">ATCC 33891 / DSM 2032 / 1pr3</strain>
    </source>
</reference>
<dbReference type="Proteomes" id="UP000006365">
    <property type="component" value="Chromosome"/>
</dbReference>
<evidence type="ECO:0000256" key="5">
    <source>
        <dbReference type="ARBA" id="ARBA00022989"/>
    </source>
</evidence>
<feature type="transmembrane region" description="Helical" evidence="7">
    <location>
        <begin position="21"/>
        <end position="41"/>
    </location>
</feature>
<evidence type="ECO:0000256" key="4">
    <source>
        <dbReference type="ARBA" id="ARBA00022692"/>
    </source>
</evidence>
<evidence type="ECO:0000256" key="7">
    <source>
        <dbReference type="SAM" id="Phobius"/>
    </source>
</evidence>
<organism evidence="9 10">
    <name type="scientific">Desulfobulbus propionicus (strain ATCC 33891 / DSM 2032 / VKM B-1956 / 1pr3)</name>
    <dbReference type="NCBI Taxonomy" id="577650"/>
    <lineage>
        <taxon>Bacteria</taxon>
        <taxon>Pseudomonadati</taxon>
        <taxon>Thermodesulfobacteriota</taxon>
        <taxon>Desulfobulbia</taxon>
        <taxon>Desulfobulbales</taxon>
        <taxon>Desulfobulbaceae</taxon>
        <taxon>Desulfobulbus</taxon>
    </lineage>
</organism>
<dbReference type="KEGG" id="dpr:Despr_1239"/>
<gene>
    <name evidence="9" type="ordered locus">Despr_1239</name>
</gene>
<feature type="domain" description="Mce/MlaD" evidence="8">
    <location>
        <begin position="163"/>
        <end position="223"/>
    </location>
</feature>
<dbReference type="PANTHER" id="PTHR30462:SF0">
    <property type="entry name" value="INTERMEMBRANE TRANSPORT PROTEIN YEBT"/>
    <property type="match status" value="1"/>
</dbReference>
<evidence type="ECO:0000256" key="6">
    <source>
        <dbReference type="ARBA" id="ARBA00023136"/>
    </source>
</evidence>
<name>A0A7U3YL63_DESPD</name>
<dbReference type="InterPro" id="IPR003399">
    <property type="entry name" value="Mce/MlaD"/>
</dbReference>
<sequence length="543" mass="59378">MTDQSSLEPHAVPAAVQARRRFSIVWIVPLVALVIGGWLAFKAISEKGPTITITFASADGLEAGKTKIKFKDVEIGQVETIALSEDVSKVVVTAKMIKGSEPYLTDQTKFWVVRPRISGGSVSGLGTVLSGAYIGIDGSKAGTPTRHFTGLEVPPVVTVGQPGRHFVLQADTLGSLDIGSPVYYRQIQVGQVVSYTLKPDGKSVEIKIFVQAPHHTQVTNNTRFWNASGFDLTLNAQGLKVDTQSMVSILTGGIAFDLPKETQPGEEAQENSSFFLYADRNAIQEKKYTIRNYYVLLFDESVRGLSVGAPVELYGIKLGEVVDLKLEFDLDSKKFFVPVIVAMEPERISAAKKEEALKIAEHDPGTFLKALVEQQGLRAQLQSGNLLTGQLMVNLVFVSDAPKASLSDWNGFKAIPTIPGSFERLQESLGKITASLEKVKFDQIGGELQQTLQETRTTVAEMGGFAKQLNKETTPKLQETLVELQKTLVEVQQGMGKDSPLNYNTTKTLEELSMTLRALRELANTLDNQPQSILYGKEKQADE</sequence>
<feature type="domain" description="Mce/MlaD" evidence="8">
    <location>
        <begin position="48"/>
        <end position="137"/>
    </location>
</feature>
<dbReference type="RefSeq" id="WP_015723946.1">
    <property type="nucleotide sequence ID" value="NC_014972.1"/>
</dbReference>